<dbReference type="EMBL" id="JRES01000870">
    <property type="protein sequence ID" value="KNC27638.1"/>
    <property type="molecule type" value="Genomic_DNA"/>
</dbReference>
<accession>A0A0L0C5G3</accession>
<evidence type="ECO:0000313" key="2">
    <source>
        <dbReference type="EMBL" id="KNC27638.1"/>
    </source>
</evidence>
<comment type="caution">
    <text evidence="2">The sequence shown here is derived from an EMBL/GenBank/DDBJ whole genome shotgun (WGS) entry which is preliminary data.</text>
</comment>
<organism evidence="2 3">
    <name type="scientific">Lucilia cuprina</name>
    <name type="common">Green bottle fly</name>
    <name type="synonym">Australian sheep blowfly</name>
    <dbReference type="NCBI Taxonomy" id="7375"/>
    <lineage>
        <taxon>Eukaryota</taxon>
        <taxon>Metazoa</taxon>
        <taxon>Ecdysozoa</taxon>
        <taxon>Arthropoda</taxon>
        <taxon>Hexapoda</taxon>
        <taxon>Insecta</taxon>
        <taxon>Pterygota</taxon>
        <taxon>Neoptera</taxon>
        <taxon>Endopterygota</taxon>
        <taxon>Diptera</taxon>
        <taxon>Brachycera</taxon>
        <taxon>Muscomorpha</taxon>
        <taxon>Oestroidea</taxon>
        <taxon>Calliphoridae</taxon>
        <taxon>Luciliinae</taxon>
        <taxon>Lucilia</taxon>
    </lineage>
</organism>
<dbReference type="OMA" id="TKIVFNY"/>
<evidence type="ECO:0000313" key="3">
    <source>
        <dbReference type="Proteomes" id="UP000037069"/>
    </source>
</evidence>
<protein>
    <submittedName>
        <fullName evidence="2">Uncharacterized protein</fullName>
    </submittedName>
</protein>
<feature type="region of interest" description="Disordered" evidence="1">
    <location>
        <begin position="26"/>
        <end position="48"/>
    </location>
</feature>
<dbReference type="AlphaFoldDB" id="A0A0L0C5G3"/>
<dbReference type="Proteomes" id="UP000037069">
    <property type="component" value="Unassembled WGS sequence"/>
</dbReference>
<keyword evidence="3" id="KW-1185">Reference proteome</keyword>
<proteinExistence type="predicted"/>
<sequence length="101" mass="10994">MSNVRLGDFRKMTVLSGSGPFGGSCQIHGPIPPLTQSESDDMTAVPDLEVGPSGIKSPILTNPAFSHSKCPPRVHRSCFCVQFIAEHTKMQEDSTKIVFNY</sequence>
<evidence type="ECO:0000256" key="1">
    <source>
        <dbReference type="SAM" id="MobiDB-lite"/>
    </source>
</evidence>
<gene>
    <name evidence="2" type="ORF">FF38_02490</name>
</gene>
<name>A0A0L0C5G3_LUCCU</name>
<reference evidence="2 3" key="1">
    <citation type="journal article" date="2015" name="Nat. Commun.">
        <title>Lucilia cuprina genome unlocks parasitic fly biology to underpin future interventions.</title>
        <authorList>
            <person name="Anstead C.A."/>
            <person name="Korhonen P.K."/>
            <person name="Young N.D."/>
            <person name="Hall R.S."/>
            <person name="Jex A.R."/>
            <person name="Murali S.C."/>
            <person name="Hughes D.S."/>
            <person name="Lee S.F."/>
            <person name="Perry T."/>
            <person name="Stroehlein A.J."/>
            <person name="Ansell B.R."/>
            <person name="Breugelmans B."/>
            <person name="Hofmann A."/>
            <person name="Qu J."/>
            <person name="Dugan S."/>
            <person name="Lee S.L."/>
            <person name="Chao H."/>
            <person name="Dinh H."/>
            <person name="Han Y."/>
            <person name="Doddapaneni H.V."/>
            <person name="Worley K.C."/>
            <person name="Muzny D.M."/>
            <person name="Ioannidis P."/>
            <person name="Waterhouse R.M."/>
            <person name="Zdobnov E.M."/>
            <person name="James P.J."/>
            <person name="Bagnall N.H."/>
            <person name="Kotze A.C."/>
            <person name="Gibbs R.A."/>
            <person name="Richards S."/>
            <person name="Batterham P."/>
            <person name="Gasser R.B."/>
        </authorList>
    </citation>
    <scope>NUCLEOTIDE SEQUENCE [LARGE SCALE GENOMIC DNA]</scope>
    <source>
        <strain evidence="2 3">LS</strain>
        <tissue evidence="2">Full body</tissue>
    </source>
</reference>
<dbReference type="PROSITE" id="PS51257">
    <property type="entry name" value="PROKAR_LIPOPROTEIN"/>
    <property type="match status" value="1"/>
</dbReference>